<dbReference type="InterPro" id="IPR007145">
    <property type="entry name" value="MAP65_Ase1_PRC1"/>
</dbReference>
<dbReference type="PANTHER" id="PTHR19321">
    <property type="entry name" value="PROTEIN REGULATOR OF CYTOKINESIS 1 PRC1-RELATED"/>
    <property type="match status" value="1"/>
</dbReference>
<dbReference type="AlphaFoldDB" id="A0A0R3WKP8"/>
<keyword evidence="1" id="KW-0175">Coiled coil</keyword>
<organism evidence="5">
    <name type="scientific">Hydatigena taeniaeformis</name>
    <name type="common">Feline tapeworm</name>
    <name type="synonym">Taenia taeniaeformis</name>
    <dbReference type="NCBI Taxonomy" id="6205"/>
    <lineage>
        <taxon>Eukaryota</taxon>
        <taxon>Metazoa</taxon>
        <taxon>Spiralia</taxon>
        <taxon>Lophotrochozoa</taxon>
        <taxon>Platyhelminthes</taxon>
        <taxon>Cestoda</taxon>
        <taxon>Eucestoda</taxon>
        <taxon>Cyclophyllidea</taxon>
        <taxon>Taeniidae</taxon>
        <taxon>Hydatigera</taxon>
    </lineage>
</organism>
<feature type="compositionally biased region" description="Low complexity" evidence="2">
    <location>
        <begin position="167"/>
        <end position="183"/>
    </location>
</feature>
<dbReference type="GO" id="GO:1990023">
    <property type="term" value="C:mitotic spindle midzone"/>
    <property type="evidence" value="ECO:0007669"/>
    <property type="project" value="TreeGrafter"/>
</dbReference>
<evidence type="ECO:0000313" key="5">
    <source>
        <dbReference type="WBParaSite" id="TTAC_0000129501-mRNA-1"/>
    </source>
</evidence>
<dbReference type="Gene3D" id="1.20.58.1520">
    <property type="match status" value="1"/>
</dbReference>
<evidence type="ECO:0000256" key="1">
    <source>
        <dbReference type="SAM" id="Coils"/>
    </source>
</evidence>
<gene>
    <name evidence="3" type="ORF">TTAC_LOCUS1296</name>
</gene>
<dbReference type="Pfam" id="PF03999">
    <property type="entry name" value="MAP65_ASE1"/>
    <property type="match status" value="1"/>
</dbReference>
<protein>
    <submittedName>
        <fullName evidence="3 5">Uncharacterized protein</fullName>
    </submittedName>
</protein>
<dbReference type="Proteomes" id="UP000274429">
    <property type="component" value="Unassembled WGS sequence"/>
</dbReference>
<keyword evidence="4" id="KW-1185">Reference proteome</keyword>
<dbReference type="GO" id="GO:0051256">
    <property type="term" value="P:mitotic spindle midzone assembly"/>
    <property type="evidence" value="ECO:0007669"/>
    <property type="project" value="TreeGrafter"/>
</dbReference>
<dbReference type="OrthoDB" id="642895at2759"/>
<dbReference type="EMBL" id="UYWX01000251">
    <property type="protein sequence ID" value="VDM17757.1"/>
    <property type="molecule type" value="Genomic_DNA"/>
</dbReference>
<dbReference type="WBParaSite" id="TTAC_0000129501-mRNA-1">
    <property type="protein sequence ID" value="TTAC_0000129501-mRNA-1"/>
    <property type="gene ID" value="TTAC_0000129501"/>
</dbReference>
<reference evidence="3 4" key="2">
    <citation type="submission" date="2018-11" db="EMBL/GenBank/DDBJ databases">
        <authorList>
            <consortium name="Pathogen Informatics"/>
        </authorList>
    </citation>
    <scope>NUCLEOTIDE SEQUENCE [LARGE SCALE GENOMIC DNA]</scope>
</reference>
<name>A0A0R3WKP8_HYDTA</name>
<proteinExistence type="predicted"/>
<feature type="coiled-coil region" evidence="1">
    <location>
        <begin position="112"/>
        <end position="143"/>
    </location>
</feature>
<dbReference type="STRING" id="6205.A0A0R3WKP8"/>
<feature type="region of interest" description="Disordered" evidence="2">
    <location>
        <begin position="167"/>
        <end position="195"/>
    </location>
</feature>
<sequence>MEADACRNERLQTIVTYLPSVKAELLDLARTCCLEDQESSNLAKIEAKARQDNGVELLDYLEHRIEELKVIYQQHRRVYEAIAAFQTSFSALQQVEQRLKDPSILSNRGGILLKTEKEKKRLLKEVEKSERETLAAINEYEAEKGQPFVLSNGKTFVQAIEEQRIAAAASTRGSRSSSAVGRRPFSGGHPASQPC</sequence>
<accession>A0A0R3WKP8</accession>
<dbReference type="PANTHER" id="PTHR19321:SF41">
    <property type="entry name" value="FASCETTO-RELATED"/>
    <property type="match status" value="1"/>
</dbReference>
<dbReference type="GO" id="GO:0008017">
    <property type="term" value="F:microtubule binding"/>
    <property type="evidence" value="ECO:0007669"/>
    <property type="project" value="InterPro"/>
</dbReference>
<dbReference type="GO" id="GO:0005737">
    <property type="term" value="C:cytoplasm"/>
    <property type="evidence" value="ECO:0007669"/>
    <property type="project" value="TreeGrafter"/>
</dbReference>
<evidence type="ECO:0000313" key="3">
    <source>
        <dbReference type="EMBL" id="VDM17757.1"/>
    </source>
</evidence>
<evidence type="ECO:0000313" key="4">
    <source>
        <dbReference type="Proteomes" id="UP000274429"/>
    </source>
</evidence>
<reference evidence="5" key="1">
    <citation type="submission" date="2017-02" db="UniProtKB">
        <authorList>
            <consortium name="WormBaseParasite"/>
        </authorList>
    </citation>
    <scope>IDENTIFICATION</scope>
</reference>
<evidence type="ECO:0000256" key="2">
    <source>
        <dbReference type="SAM" id="MobiDB-lite"/>
    </source>
</evidence>